<feature type="region of interest" description="Disordered" evidence="1">
    <location>
        <begin position="602"/>
        <end position="684"/>
    </location>
</feature>
<keyword evidence="2" id="KW-1133">Transmembrane helix</keyword>
<sequence length="684" mass="73534">LISWSSADVSLSPATSSSGAGTLSPIISPSYTGFGMEPSNVLAYTGTTSVNRLTYNLMQNLANYTGTPPHLRIGGNAGDNMLYSDSVTSYYLQENPSASGVGNNVASDFYLFGPNYFKAIGQLPSGTPITYGLNLAYTGSDAVQRMVEQAEAAFANIGDNVNIVSLEIGNEPDLYTDLGYRTSTWTATDYGNEFAVRAAAIYNQVLKPRNYTSDFFEPATTATTATKSGQAFRISNLISTGVASENGIYVAGWNQHDYYYYVNVSSYTLTLSTLLDLSTTVNQFREWSGQAQQALVTGKPYYLREMGSVGPNGIAGISDTFGNALWTLNFFFFAATVQVSAVQMHMTQYSEGSPWQPITMNGEPPHVRPSYYAWAAFNQVIGASCNSRIGSVSLSNVPSAYQNRLGAYSVYRGNDLTSIVMINTNLYYARSGSPSYQNFVMSVPALAGRTMYLSVMTAAGVDSLANATWNGISYETSGNGSPRVVNSTTWTMTVGSDGSLVVPVRDSQVVVASTFRLGSETVNVGNCQAYAASTTEGGGTSGGATTASSAPTFKATSGFKSDRVLSLGAIIGIAAGGGAFLLLLLGLAIFCCVRSHKKKQRSRQAARAMMNARPPRSDDRPLLHRDGMEDKSTAYPTYYPNHTPRERGWESPATSASHSHAVQPQQPPRHYMNIQPEYEYTPSM</sequence>
<dbReference type="Pfam" id="PF12104">
    <property type="entry name" value="Tcell_CD4_C"/>
    <property type="match status" value="1"/>
</dbReference>
<dbReference type="Gene3D" id="3.20.20.80">
    <property type="entry name" value="Glycosidases"/>
    <property type="match status" value="1"/>
</dbReference>
<feature type="compositionally biased region" description="Polar residues" evidence="1">
    <location>
        <begin position="652"/>
        <end position="664"/>
    </location>
</feature>
<dbReference type="SUPFAM" id="SSF51445">
    <property type="entry name" value="(Trans)glycosidases"/>
    <property type="match status" value="1"/>
</dbReference>
<keyword evidence="6" id="KW-1185">Reference proteome</keyword>
<dbReference type="Proteomes" id="UP000246740">
    <property type="component" value="Unassembled WGS sequence"/>
</dbReference>
<feature type="transmembrane region" description="Helical" evidence="2">
    <location>
        <begin position="564"/>
        <end position="593"/>
    </location>
</feature>
<dbReference type="Gene3D" id="1.20.5.900">
    <property type="entry name" value="transmembrane domain of human cd4"/>
    <property type="match status" value="1"/>
</dbReference>
<evidence type="ECO:0000259" key="4">
    <source>
        <dbReference type="Pfam" id="PF16862"/>
    </source>
</evidence>
<keyword evidence="2" id="KW-0812">Transmembrane</keyword>
<accession>A0A317XJB5</accession>
<feature type="non-terminal residue" evidence="5">
    <location>
        <position position="684"/>
    </location>
</feature>
<evidence type="ECO:0000313" key="6">
    <source>
        <dbReference type="Proteomes" id="UP000246740"/>
    </source>
</evidence>
<dbReference type="InterPro" id="IPR021963">
    <property type="entry name" value="Tcell_CD4_Cterm"/>
</dbReference>
<dbReference type="AlphaFoldDB" id="A0A317XJB5"/>
<evidence type="ECO:0000256" key="1">
    <source>
        <dbReference type="SAM" id="MobiDB-lite"/>
    </source>
</evidence>
<dbReference type="InterPro" id="IPR031728">
    <property type="entry name" value="GlcAase_C"/>
</dbReference>
<feature type="domain" description="T cell CD4 receptor C-terminal region" evidence="3">
    <location>
        <begin position="576"/>
        <end position="608"/>
    </location>
</feature>
<dbReference type="InterPro" id="IPR052974">
    <property type="entry name" value="GH79_Enzymes"/>
</dbReference>
<dbReference type="PANTHER" id="PTHR36183:SF2">
    <property type="entry name" value="BETA-GLUCURONIDASE C-TERMINAL DOMAIN-CONTAINING PROTEIN"/>
    <property type="match status" value="1"/>
</dbReference>
<feature type="compositionally biased region" description="Low complexity" evidence="1">
    <location>
        <begin position="605"/>
        <end position="614"/>
    </location>
</feature>
<evidence type="ECO:0000259" key="3">
    <source>
        <dbReference type="Pfam" id="PF12104"/>
    </source>
</evidence>
<feature type="non-terminal residue" evidence="5">
    <location>
        <position position="1"/>
    </location>
</feature>
<dbReference type="OrthoDB" id="2796951at2759"/>
<dbReference type="Pfam" id="PF16862">
    <property type="entry name" value="Glyco_hydro_79C"/>
    <property type="match status" value="1"/>
</dbReference>
<organism evidence="5 6">
    <name type="scientific">Testicularia cyperi</name>
    <dbReference type="NCBI Taxonomy" id="1882483"/>
    <lineage>
        <taxon>Eukaryota</taxon>
        <taxon>Fungi</taxon>
        <taxon>Dikarya</taxon>
        <taxon>Basidiomycota</taxon>
        <taxon>Ustilaginomycotina</taxon>
        <taxon>Ustilaginomycetes</taxon>
        <taxon>Ustilaginales</taxon>
        <taxon>Anthracoideaceae</taxon>
        <taxon>Testicularia</taxon>
    </lineage>
</organism>
<keyword evidence="2" id="KW-0472">Membrane</keyword>
<protein>
    <submittedName>
        <fullName evidence="5">Uncharacterized protein</fullName>
    </submittedName>
</protein>
<reference evidence="5 6" key="1">
    <citation type="journal article" date="2018" name="Mol. Biol. Evol.">
        <title>Broad Genomic Sampling Reveals a Smut Pathogenic Ancestry of the Fungal Clade Ustilaginomycotina.</title>
        <authorList>
            <person name="Kijpornyongpan T."/>
            <person name="Mondo S.J."/>
            <person name="Barry K."/>
            <person name="Sandor L."/>
            <person name="Lee J."/>
            <person name="Lipzen A."/>
            <person name="Pangilinan J."/>
            <person name="LaButti K."/>
            <person name="Hainaut M."/>
            <person name="Henrissat B."/>
            <person name="Grigoriev I.V."/>
            <person name="Spatafora J.W."/>
            <person name="Aime M.C."/>
        </authorList>
    </citation>
    <scope>NUCLEOTIDE SEQUENCE [LARGE SCALE GENOMIC DNA]</scope>
    <source>
        <strain evidence="5 6">MCA 3645</strain>
    </source>
</reference>
<dbReference type="InParanoid" id="A0A317XJB5"/>
<evidence type="ECO:0000256" key="2">
    <source>
        <dbReference type="SAM" id="Phobius"/>
    </source>
</evidence>
<name>A0A317XJB5_9BASI</name>
<feature type="region of interest" description="Disordered" evidence="1">
    <location>
        <begin position="1"/>
        <end position="20"/>
    </location>
</feature>
<feature type="domain" description="Beta-glucuronidase C-terminal" evidence="4">
    <location>
        <begin position="407"/>
        <end position="511"/>
    </location>
</feature>
<dbReference type="PANTHER" id="PTHR36183">
    <property type="entry name" value="BETA-GLUCURONIDASE"/>
    <property type="match status" value="1"/>
</dbReference>
<feature type="compositionally biased region" description="Basic and acidic residues" evidence="1">
    <location>
        <begin position="615"/>
        <end position="632"/>
    </location>
</feature>
<proteinExistence type="predicted"/>
<gene>
    <name evidence="5" type="ORF">BCV70DRAFT_151584</name>
</gene>
<evidence type="ECO:0000313" key="5">
    <source>
        <dbReference type="EMBL" id="PWY98406.1"/>
    </source>
</evidence>
<dbReference type="EMBL" id="KZ819198">
    <property type="protein sequence ID" value="PWY98406.1"/>
    <property type="molecule type" value="Genomic_DNA"/>
</dbReference>
<dbReference type="InterPro" id="IPR017853">
    <property type="entry name" value="GH"/>
</dbReference>